<dbReference type="eggNOG" id="COG5509">
    <property type="taxonomic scope" value="Bacteria"/>
</dbReference>
<organism evidence="2 3">
    <name type="scientific">Hyphomonas johnsonii MHS-2</name>
    <dbReference type="NCBI Taxonomy" id="1280950"/>
    <lineage>
        <taxon>Bacteria</taxon>
        <taxon>Pseudomonadati</taxon>
        <taxon>Pseudomonadota</taxon>
        <taxon>Alphaproteobacteria</taxon>
        <taxon>Hyphomonadales</taxon>
        <taxon>Hyphomonadaceae</taxon>
        <taxon>Hyphomonas</taxon>
    </lineage>
</organism>
<dbReference type="AlphaFoldDB" id="A0A059FME5"/>
<dbReference type="STRING" id="1280950.HJO_11712"/>
<dbReference type="InterPro" id="IPR009579">
    <property type="entry name" value="DUF1192"/>
</dbReference>
<dbReference type="EMBL" id="ARYK01000005">
    <property type="protein sequence ID" value="KCZ91782.1"/>
    <property type="molecule type" value="Genomic_DNA"/>
</dbReference>
<evidence type="ECO:0008006" key="4">
    <source>
        <dbReference type="Google" id="ProtNLM"/>
    </source>
</evidence>
<dbReference type="OrthoDB" id="7620387at2"/>
<evidence type="ECO:0000256" key="1">
    <source>
        <dbReference type="SAM" id="Coils"/>
    </source>
</evidence>
<feature type="coiled-coil region" evidence="1">
    <location>
        <begin position="20"/>
        <end position="47"/>
    </location>
</feature>
<evidence type="ECO:0000313" key="3">
    <source>
        <dbReference type="Proteomes" id="UP000025171"/>
    </source>
</evidence>
<reference evidence="2 3" key="1">
    <citation type="journal article" date="2014" name="Antonie Van Leeuwenhoek">
        <title>Hyphomonas beringensis sp. nov. and Hyphomonas chukchiensis sp. nov., isolated from surface seawater of the Bering Sea and Chukchi Sea.</title>
        <authorList>
            <person name="Li C."/>
            <person name="Lai Q."/>
            <person name="Li G."/>
            <person name="Dong C."/>
            <person name="Wang J."/>
            <person name="Liao Y."/>
            <person name="Shao Z."/>
        </authorList>
    </citation>
    <scope>NUCLEOTIDE SEQUENCE [LARGE SCALE GENOMIC DNA]</scope>
    <source>
        <strain evidence="2 3">MHS-2</strain>
    </source>
</reference>
<dbReference type="Proteomes" id="UP000025171">
    <property type="component" value="Unassembled WGS sequence"/>
</dbReference>
<dbReference type="Pfam" id="PF06698">
    <property type="entry name" value="DUF1192"/>
    <property type="match status" value="1"/>
</dbReference>
<dbReference type="PATRIC" id="fig|1280950.3.peg.2348"/>
<keyword evidence="1" id="KW-0175">Coiled coil</keyword>
<gene>
    <name evidence="2" type="ORF">HJO_11712</name>
</gene>
<comment type="caution">
    <text evidence="2">The sequence shown here is derived from an EMBL/GenBank/DDBJ whole genome shotgun (WGS) entry which is preliminary data.</text>
</comment>
<proteinExistence type="predicted"/>
<evidence type="ECO:0000313" key="2">
    <source>
        <dbReference type="EMBL" id="KCZ91782.1"/>
    </source>
</evidence>
<accession>A0A059FME5</accession>
<protein>
    <recommendedName>
        <fullName evidence="4">DUF1192 domain-containing protein</fullName>
    </recommendedName>
</protein>
<keyword evidence="3" id="KW-1185">Reference proteome</keyword>
<dbReference type="RefSeq" id="WP_035617048.1">
    <property type="nucleotide sequence ID" value="NZ_ARYK01000005.1"/>
</dbReference>
<name>A0A059FME5_9PROT</name>
<sequence length="59" mass="6645">MFEEEPILTDRGQTLDQMSLEDLHERINQLRQQIDACEAEIARKQAQKSAADALFGGKG</sequence>